<dbReference type="EnsemblMetazoa" id="PPA25134.1">
    <property type="protein sequence ID" value="PPA25134.1"/>
    <property type="gene ID" value="WBGene00114688"/>
</dbReference>
<dbReference type="PANTHER" id="PTHR22940">
    <property type="entry name" value="TIMEOUT/TIMELESS-2"/>
    <property type="match status" value="1"/>
</dbReference>
<dbReference type="InterPro" id="IPR044998">
    <property type="entry name" value="Timeless"/>
</dbReference>
<feature type="compositionally biased region" description="Basic and acidic residues" evidence="4">
    <location>
        <begin position="1496"/>
        <end position="1511"/>
    </location>
</feature>
<dbReference type="PANTHER" id="PTHR22940:SF4">
    <property type="entry name" value="PROTEIN TIMELESS HOMOLOG"/>
    <property type="match status" value="1"/>
</dbReference>
<dbReference type="GO" id="GO:0000076">
    <property type="term" value="P:DNA replication checkpoint signaling"/>
    <property type="evidence" value="ECO:0000318"/>
    <property type="project" value="GO_Central"/>
</dbReference>
<feature type="region of interest" description="Disordered" evidence="4">
    <location>
        <begin position="1625"/>
        <end position="1662"/>
    </location>
</feature>
<keyword evidence="6" id="KW-1185">Reference proteome</keyword>
<feature type="compositionally biased region" description="Basic and acidic residues" evidence="4">
    <location>
        <begin position="12"/>
        <end position="24"/>
    </location>
</feature>
<dbReference type="FunFam" id="1.10.8.270:FF:000139">
    <property type="entry name" value="Protein CBR-RBG-3"/>
    <property type="match status" value="1"/>
</dbReference>
<feature type="region of interest" description="Disordered" evidence="4">
    <location>
        <begin position="1"/>
        <end position="28"/>
    </location>
</feature>
<feature type="compositionally biased region" description="Low complexity" evidence="4">
    <location>
        <begin position="2179"/>
        <end position="2189"/>
    </location>
</feature>
<dbReference type="Pfam" id="PF00566">
    <property type="entry name" value="RabGAP-TBC"/>
    <property type="match status" value="2"/>
</dbReference>
<protein>
    <submittedName>
        <fullName evidence="5">Rbg-3</fullName>
    </submittedName>
</protein>
<dbReference type="GO" id="GO:0031298">
    <property type="term" value="C:replication fork protection complex"/>
    <property type="evidence" value="ECO:0000318"/>
    <property type="project" value="GO_Central"/>
</dbReference>
<feature type="compositionally biased region" description="Acidic residues" evidence="4">
    <location>
        <begin position="2043"/>
        <end position="2060"/>
    </location>
</feature>
<keyword evidence="2" id="KW-0539">Nucleus</keyword>
<dbReference type="Pfam" id="PF10545">
    <property type="entry name" value="MADF_DNA_bdg"/>
    <property type="match status" value="1"/>
</dbReference>
<feature type="region of interest" description="Disordered" evidence="4">
    <location>
        <begin position="2002"/>
        <end position="2271"/>
    </location>
</feature>
<dbReference type="GO" id="GO:0006281">
    <property type="term" value="P:DNA repair"/>
    <property type="evidence" value="ECO:0000318"/>
    <property type="project" value="GO_Central"/>
</dbReference>
<dbReference type="Pfam" id="PF26019">
    <property type="entry name" value="HTH_TIMELESS"/>
    <property type="match status" value="2"/>
</dbReference>
<dbReference type="InterPro" id="IPR006578">
    <property type="entry name" value="MADF-dom"/>
</dbReference>
<feature type="compositionally biased region" description="Basic and acidic residues" evidence="4">
    <location>
        <begin position="2089"/>
        <end position="2127"/>
    </location>
</feature>
<feature type="compositionally biased region" description="Basic residues" evidence="4">
    <location>
        <begin position="2128"/>
        <end position="2138"/>
    </location>
</feature>
<feature type="compositionally biased region" description="Basic and acidic residues" evidence="4">
    <location>
        <begin position="2165"/>
        <end position="2178"/>
    </location>
</feature>
<dbReference type="PROSITE" id="PS50086">
    <property type="entry name" value="TBC_RABGAP"/>
    <property type="match status" value="1"/>
</dbReference>
<dbReference type="FunFam" id="1.10.472.80:FF:000038">
    <property type="entry name" value="TBC1 domain family member 5"/>
    <property type="match status" value="1"/>
</dbReference>
<keyword evidence="3" id="KW-0131">Cell cycle</keyword>
<evidence type="ECO:0000313" key="6">
    <source>
        <dbReference type="Proteomes" id="UP000005239"/>
    </source>
</evidence>
<feature type="compositionally biased region" description="Polar residues" evidence="4">
    <location>
        <begin position="1"/>
        <end position="10"/>
    </location>
</feature>
<dbReference type="Proteomes" id="UP000005239">
    <property type="component" value="Unassembled WGS sequence"/>
</dbReference>
<evidence type="ECO:0000256" key="3">
    <source>
        <dbReference type="ARBA" id="ARBA00023306"/>
    </source>
</evidence>
<dbReference type="SMART" id="SM00164">
    <property type="entry name" value="TBC"/>
    <property type="match status" value="1"/>
</dbReference>
<evidence type="ECO:0000313" key="5">
    <source>
        <dbReference type="EnsemblMetazoa" id="PPA25134.1"/>
    </source>
</evidence>
<evidence type="ECO:0000256" key="4">
    <source>
        <dbReference type="SAM" id="MobiDB-lite"/>
    </source>
</evidence>
<dbReference type="Gene3D" id="1.10.8.270">
    <property type="entry name" value="putative rabgap domain of human tbc1 domain family member 14 like domains"/>
    <property type="match status" value="1"/>
</dbReference>
<evidence type="ECO:0000256" key="1">
    <source>
        <dbReference type="ARBA" id="ARBA00004123"/>
    </source>
</evidence>
<name>A0A2A6BBS0_PRIPA</name>
<feature type="compositionally biased region" description="Basic residues" evidence="4">
    <location>
        <begin position="1461"/>
        <end position="1480"/>
    </location>
</feature>
<feature type="region of interest" description="Disordered" evidence="4">
    <location>
        <begin position="1461"/>
        <end position="1511"/>
    </location>
</feature>
<reference evidence="5" key="2">
    <citation type="submission" date="2022-06" db="UniProtKB">
        <authorList>
            <consortium name="EnsemblMetazoa"/>
        </authorList>
    </citation>
    <scope>IDENTIFICATION</scope>
    <source>
        <strain evidence="5">PS312</strain>
    </source>
</reference>
<dbReference type="InterPro" id="IPR006906">
    <property type="entry name" value="Timeless_N"/>
</dbReference>
<dbReference type="GO" id="GO:0003677">
    <property type="term" value="F:DNA binding"/>
    <property type="evidence" value="ECO:0000318"/>
    <property type="project" value="GO_Central"/>
</dbReference>
<dbReference type="SUPFAM" id="SSF47923">
    <property type="entry name" value="Ypt/Rab-GAP domain of gyp1p"/>
    <property type="match status" value="2"/>
</dbReference>
<feature type="compositionally biased region" description="Basic and acidic residues" evidence="4">
    <location>
        <begin position="2002"/>
        <end position="2014"/>
    </location>
</feature>
<feature type="region of interest" description="Disordered" evidence="4">
    <location>
        <begin position="442"/>
        <end position="516"/>
    </location>
</feature>
<gene>
    <name evidence="5" type="primary">WBGene00114688</name>
</gene>
<dbReference type="InterPro" id="IPR035969">
    <property type="entry name" value="Rab-GAP_TBC_sf"/>
</dbReference>
<feature type="compositionally biased region" description="Polar residues" evidence="4">
    <location>
        <begin position="502"/>
        <end position="512"/>
    </location>
</feature>
<reference evidence="6" key="1">
    <citation type="journal article" date="2008" name="Nat. Genet.">
        <title>The Pristionchus pacificus genome provides a unique perspective on nematode lifestyle and parasitism.</title>
        <authorList>
            <person name="Dieterich C."/>
            <person name="Clifton S.W."/>
            <person name="Schuster L.N."/>
            <person name="Chinwalla A."/>
            <person name="Delehaunty K."/>
            <person name="Dinkelacker I."/>
            <person name="Fulton L."/>
            <person name="Fulton R."/>
            <person name="Godfrey J."/>
            <person name="Minx P."/>
            <person name="Mitreva M."/>
            <person name="Roeseler W."/>
            <person name="Tian H."/>
            <person name="Witte H."/>
            <person name="Yang S.P."/>
            <person name="Wilson R.K."/>
            <person name="Sommer R.J."/>
        </authorList>
    </citation>
    <scope>NUCLEOTIDE SEQUENCE [LARGE SCALE GENOMIC DNA]</scope>
    <source>
        <strain evidence="6">PS312</strain>
    </source>
</reference>
<proteinExistence type="predicted"/>
<dbReference type="InterPro" id="IPR000195">
    <property type="entry name" value="Rab-GAP-TBC_dom"/>
</dbReference>
<dbReference type="PROSITE" id="PS51029">
    <property type="entry name" value="MADF"/>
    <property type="match status" value="1"/>
</dbReference>
<sequence>MNAFEHSSIQVDPREPSNDSEMRSRLGSMRQPQINDYVKLMRNQPTAEDLTKLCISGELRTSSVRGLVWMILLKCVPYSKDDWSSVFSRSRSGYDQLKALHVTDPHMQDSLSHDPCVINPLSDADHNPWKKFFEDGDLRELIAKDVARTFPEMEFFQTDRIRQMLSHILLVYAKENPYISYKQGMHEILAPLLFVLYSDQQTYEHYVENDALSTMDPHEREIIAVVHDDSYLEHDSYMLFSEVMRDVCAWYEDGGSPTTETVSLLQQPFMRVQDGPPTSRLMDELTAINARLQEVDPTLHKHLSSLDIPPQLYGIRWLRLLFGREFPLHDLLFIWDVLFSQQRPLHRFVQCMAVVMLVHVRSLLLSCDYSGCLQYLMRYPPVADVTTFVRLVLHLRHPTKYARPRQDGAASAHYAHITVAGGAHPARAKDAPIVLAREARESGGVATPLPSRPHPHPARQPRGSLLFGARNGERRRPEEGGAAVPHGKRSPANDSDRAKSASPLTPSRSNGADSERRLEQLQEELRERDERMTECARSLKKLSVELQHPSCSSDEKRRDVAERLIQIARHLTLPPPPRMDSSKPLPPVREMQELGANGRVRGAVVVRDGGVADGAARAPGNGVVFHFNRRRTSRLVSSSSTDSTSSADGIVASLNAPGTPSNYTRLQLNRKLQKKMETIVQGTIGALGYLEDGVYYPEPDCIETVRDLIRFLRADGPDLMVRRCCGSHNVVGSDLIPILKTPKLKDDMFDLTLRLAANLCQPSMVSLQGKTPETKEQVAMQRQLEDNLTRTKLACADRGLFDVLKAKLSRFFIETDWDSRTEEQRLVMERIVVFIRYMFSITPIGIDDKRTAFDTSSHDRLVEAAIDSGLDVLLMEISKDRRERDFHLSILEIFALMLKEHKPEDLVSADQGRSEEEKRKTEVELQQIVENQRAAMEEMKRKIMGKRHTNFTGSYEVRGLTAPISGNDRIIINKPVKDVTALEFNETRKAKKRTPKNRRPFEANQRTFLSSMEIRLKMKGFVTRLLEDCYVRLMRSTKTAAFDARRSIGQRQADLHYFLLERFCVQFARLAKMRAEKVSCSLGVDGFHHVQMQLDNYLELARIDLRSDMSSRRKSIMRADSDEGSDVEGVHDECFLTGKLIEFVEPRKYLWLTSEKRYKDSSLRNESYKEFAEEYGLKRGTSQNLWRRTINGYRKFQKKKNEGELSGSGSMIPEESFLFEEELSFLRKEDDLNKGFRSISTVIDEENEGEVDCNVIDRSATKLIFPLEKPNKAKRNSFPSVKRKLSDSSRRLLQSGGYTVDGDAVSVNVKPQRVKKKKDDFIEQLIAAQDVTIKEVMEKMTESESCDAKYADLRAKLVEKKDGRRFGLRAQFALSAYKELILFHQYMMDCGTADEKEVATSTCKHILRMDEYRDLSSKLMQGFMPGVLSKTFLRELVLVNHHYFRLLERSHKAGLLTHVTKKQRVRRNHGGRGRKSKKGGKKEGEEMGLIGGDDDAAQRAAEREANEKLDGMREATAEDMWDGLEEGVRAVLKGEEEEEADVRPIEVTLEVDDDVHQRFAMLRIQRALRSGRALTAVSLYHAARAIWPTDGAFGTATMPLEDEMNEIKAILVTDLKEVATELAEAEQKMEQSMAGRRGGGGGEEGEGEGEKEEYDSEAEDEDARYERREVDFDFKEHVHKFARNDVLKWYMFLLADFETNPAELNHALIRMLHRVAFELGLHPRVYMVSLFMVFEKLRQKMEGRSQEEIKKSAFYEIYQFGFHLLRKFYGTFATIGGALGAEAVFWKTPQAVYEIQFGYGSYSEAKDSEKMTWTEELEGELRSHYHDYREMDDRPEGMDIADYIEHSLSRERTRRQILRKMADLGLDSMGAKAGKGSVRNRQFPMIELKEIAQSYEQADDKEEGEDLPAYCKRQLEERDKGVHSRGKIVKELTYAGIVWEKKRKERPLKEWSEGLQTELAALKEQWDEEEEEEKGRTDIASYVHRRLSVKRPRREVERYLEKMGVEIVRREKAPRAPRKKKDAEEKGSDGEEEEEEGGKSGEESEESDALMLSDVDENDDGENKSRSQSAASSKKSEEKEGSGDEEEWEKTKEERRKEKEERKKEKKEKRMEKEGKKEKEGDEEKERKRNKKELKRKREAMMMQMVAKKSKAASEEKDEEEEDDEFKKADSGEEDTRSSGRASAASSAAPQKENDNDDDEEKENTVATTKTKRRRVMSSSDEDEEKEMNRVDTVDGQAALEVRKQANDGGMPDLAPSKKMRRLIMSDDEDD</sequence>
<organism evidence="5 6">
    <name type="scientific">Pristionchus pacificus</name>
    <name type="common">Parasitic nematode worm</name>
    <dbReference type="NCBI Taxonomy" id="54126"/>
    <lineage>
        <taxon>Eukaryota</taxon>
        <taxon>Metazoa</taxon>
        <taxon>Ecdysozoa</taxon>
        <taxon>Nematoda</taxon>
        <taxon>Chromadorea</taxon>
        <taxon>Rhabditida</taxon>
        <taxon>Rhabditina</taxon>
        <taxon>Diplogasteromorpha</taxon>
        <taxon>Diplogasteroidea</taxon>
        <taxon>Neodiplogasteridae</taxon>
        <taxon>Pristionchus</taxon>
    </lineage>
</organism>
<dbReference type="Pfam" id="PF04821">
    <property type="entry name" value="TIMELESS"/>
    <property type="match status" value="1"/>
</dbReference>
<accession>A0A2A6BBS0</accession>
<comment type="subcellular location">
    <subcellularLocation>
        <location evidence="1">Nucleus</location>
    </subcellularLocation>
</comment>
<evidence type="ECO:0000256" key="2">
    <source>
        <dbReference type="ARBA" id="ARBA00023242"/>
    </source>
</evidence>
<feature type="compositionally biased region" description="Acidic residues" evidence="4">
    <location>
        <begin position="1643"/>
        <end position="1662"/>
    </location>
</feature>
<dbReference type="Gene3D" id="1.10.472.80">
    <property type="entry name" value="Ypt/Rab-GAP domain of gyp1p, domain 3"/>
    <property type="match status" value="1"/>
</dbReference>
<dbReference type="GO" id="GO:0043111">
    <property type="term" value="P:replication fork arrest"/>
    <property type="evidence" value="ECO:0000318"/>
    <property type="project" value="GO_Central"/>
</dbReference>
<accession>A0A8R1UHM0</accession>